<organism evidence="2 3">
    <name type="scientific">Raoultella planticola</name>
    <name type="common">Klebsiella planticola</name>
    <dbReference type="NCBI Taxonomy" id="575"/>
    <lineage>
        <taxon>Bacteria</taxon>
        <taxon>Pseudomonadati</taxon>
        <taxon>Pseudomonadota</taxon>
        <taxon>Gammaproteobacteria</taxon>
        <taxon>Enterobacterales</taxon>
        <taxon>Enterobacteriaceae</taxon>
        <taxon>Klebsiella/Raoultella group</taxon>
        <taxon>Raoultella</taxon>
    </lineage>
</organism>
<gene>
    <name evidence="2" type="ORF">SAMEA2273876_05141</name>
</gene>
<sequence>MPCALKGMGGSVFFLLESIMGNDNVLNFFCCLTGVLIIALLIYKESLPSDDDLIRDGKYWSTDCTLKEVDIPTGFLTSNINRLDCSGIVVNVATDRYDMAISAYDKSKNQE</sequence>
<dbReference type="EMBL" id="FLAC01000032">
    <property type="protein sequence ID" value="SAQ11725.1"/>
    <property type="molecule type" value="Genomic_DNA"/>
</dbReference>
<keyword evidence="1" id="KW-0812">Transmembrane</keyword>
<keyword evidence="1" id="KW-1133">Transmembrane helix</keyword>
<name>A0A8G2EAM4_RAOPL</name>
<evidence type="ECO:0000256" key="1">
    <source>
        <dbReference type="SAM" id="Phobius"/>
    </source>
</evidence>
<feature type="transmembrane region" description="Helical" evidence="1">
    <location>
        <begin position="25"/>
        <end position="43"/>
    </location>
</feature>
<dbReference type="Proteomes" id="UP000078124">
    <property type="component" value="Unassembled WGS sequence"/>
</dbReference>
<protein>
    <submittedName>
        <fullName evidence="2">Uncharacterized protein</fullName>
    </submittedName>
</protein>
<dbReference type="AlphaFoldDB" id="A0A8G2EAM4"/>
<evidence type="ECO:0000313" key="3">
    <source>
        <dbReference type="Proteomes" id="UP000078124"/>
    </source>
</evidence>
<reference evidence="2 3" key="1">
    <citation type="submission" date="2016-05" db="EMBL/GenBank/DDBJ databases">
        <authorList>
            <consortium name="Pathogen Informatics"/>
        </authorList>
    </citation>
    <scope>NUCLEOTIDE SEQUENCE [LARGE SCALE GENOMIC DNA]</scope>
    <source>
        <strain evidence="2 3">2880STDY5682802</strain>
    </source>
</reference>
<accession>A0A8G2EAM4</accession>
<evidence type="ECO:0000313" key="2">
    <source>
        <dbReference type="EMBL" id="SAQ11725.1"/>
    </source>
</evidence>
<comment type="caution">
    <text evidence="2">The sequence shown here is derived from an EMBL/GenBank/DDBJ whole genome shotgun (WGS) entry which is preliminary data.</text>
</comment>
<proteinExistence type="predicted"/>
<keyword evidence="1" id="KW-0472">Membrane</keyword>